<dbReference type="InterPro" id="IPR018062">
    <property type="entry name" value="HTH_AraC-typ_CS"/>
</dbReference>
<feature type="domain" description="HTH araC/xylS-type" evidence="4">
    <location>
        <begin position="193"/>
        <end position="291"/>
    </location>
</feature>
<evidence type="ECO:0000259" key="4">
    <source>
        <dbReference type="PROSITE" id="PS01124"/>
    </source>
</evidence>
<keyword evidence="3" id="KW-0804">Transcription</keyword>
<dbReference type="GO" id="GO:0003700">
    <property type="term" value="F:DNA-binding transcription factor activity"/>
    <property type="evidence" value="ECO:0007669"/>
    <property type="project" value="InterPro"/>
</dbReference>
<accession>A0AAV2VPD5</accession>
<dbReference type="PROSITE" id="PS00041">
    <property type="entry name" value="HTH_ARAC_FAMILY_1"/>
    <property type="match status" value="1"/>
</dbReference>
<evidence type="ECO:0000256" key="3">
    <source>
        <dbReference type="ARBA" id="ARBA00023163"/>
    </source>
</evidence>
<name>A0AAV2VPD5_9VIBR</name>
<protein>
    <submittedName>
        <fullName evidence="5">Melibiose operon regulatory protein</fullName>
    </submittedName>
</protein>
<dbReference type="AlphaFoldDB" id="A0AAV2VPD5"/>
<dbReference type="SUPFAM" id="SSF51182">
    <property type="entry name" value="RmlC-like cupins"/>
    <property type="match status" value="1"/>
</dbReference>
<evidence type="ECO:0000256" key="2">
    <source>
        <dbReference type="ARBA" id="ARBA00023125"/>
    </source>
</evidence>
<dbReference type="Pfam" id="PF12833">
    <property type="entry name" value="HTH_18"/>
    <property type="match status" value="1"/>
</dbReference>
<evidence type="ECO:0000313" key="5">
    <source>
        <dbReference type="EMBL" id="CCO46242.1"/>
    </source>
</evidence>
<dbReference type="Proteomes" id="UP000018211">
    <property type="component" value="Unassembled WGS sequence"/>
</dbReference>
<dbReference type="RefSeq" id="WP_022611445.1">
    <property type="nucleotide sequence ID" value="NZ_LK391965.1"/>
</dbReference>
<proteinExistence type="predicted"/>
<reference evidence="5 6" key="1">
    <citation type="journal article" date="2013" name="ISME J.">
        <title>Comparative genomics of pathogenic lineages of Vibrio nigripulchritudo identifies virulence-associated traits.</title>
        <authorList>
            <person name="Goudenege D."/>
            <person name="Labreuche Y."/>
            <person name="Krin E."/>
            <person name="Ansquer D."/>
            <person name="Mangenot S."/>
            <person name="Calteau A."/>
            <person name="Medigue C."/>
            <person name="Mazel D."/>
            <person name="Polz M.F."/>
            <person name="Le Roux F."/>
        </authorList>
    </citation>
    <scope>NUCLEOTIDE SEQUENCE [LARGE SCALE GENOMIC DNA]</scope>
    <source>
        <strain evidence="5 6">SOn1</strain>
    </source>
</reference>
<evidence type="ECO:0000256" key="1">
    <source>
        <dbReference type="ARBA" id="ARBA00023015"/>
    </source>
</evidence>
<comment type="caution">
    <text evidence="5">The sequence shown here is derived from an EMBL/GenBank/DDBJ whole genome shotgun (WGS) entry which is preliminary data.</text>
</comment>
<dbReference type="GO" id="GO:0043565">
    <property type="term" value="F:sequence-specific DNA binding"/>
    <property type="evidence" value="ECO:0007669"/>
    <property type="project" value="InterPro"/>
</dbReference>
<dbReference type="PROSITE" id="PS01124">
    <property type="entry name" value="HTH_ARAC_FAMILY_2"/>
    <property type="match status" value="1"/>
</dbReference>
<dbReference type="InterPro" id="IPR009057">
    <property type="entry name" value="Homeodomain-like_sf"/>
</dbReference>
<dbReference type="EMBL" id="CAOF01000082">
    <property type="protein sequence ID" value="CCO46242.1"/>
    <property type="molecule type" value="Genomic_DNA"/>
</dbReference>
<sequence>MKQSTPSHEFSSTYRVEDPDYPKECGVVFEDIQPRQFEPSYYHHHASIEMNYLHQGEMTYSFSGNDVTIKGGVFTLFWGANPHRVLSVNGAKQITNVYISLSQLLQWNLPSSFISALLSGSVICARENNDIDLNLVNRWVNEHSTEGPWHRLHALEVEARLLRLATEGWSTILRRDIQDANSLIGGKAILHFEAMLRFMSEHFSVPIGLDEVADNAGVSKGYAMSLFKKLLGKTIKEHLTDLRLYHAKMLLAESDTKIVAIALDSGFGSLSAFYDVFQKHEGISPAAFRKRNINESRLHSSSET</sequence>
<dbReference type="PANTHER" id="PTHR43280">
    <property type="entry name" value="ARAC-FAMILY TRANSCRIPTIONAL REGULATOR"/>
    <property type="match status" value="1"/>
</dbReference>
<dbReference type="SMART" id="SM00342">
    <property type="entry name" value="HTH_ARAC"/>
    <property type="match status" value="1"/>
</dbReference>
<dbReference type="InterPro" id="IPR011051">
    <property type="entry name" value="RmlC_Cupin_sf"/>
</dbReference>
<dbReference type="SUPFAM" id="SSF46689">
    <property type="entry name" value="Homeodomain-like"/>
    <property type="match status" value="1"/>
</dbReference>
<organism evidence="5 6">
    <name type="scientific">Vibrio nigripulchritudo SOn1</name>
    <dbReference type="NCBI Taxonomy" id="1238450"/>
    <lineage>
        <taxon>Bacteria</taxon>
        <taxon>Pseudomonadati</taxon>
        <taxon>Pseudomonadota</taxon>
        <taxon>Gammaproteobacteria</taxon>
        <taxon>Vibrionales</taxon>
        <taxon>Vibrionaceae</taxon>
        <taxon>Vibrio</taxon>
    </lineage>
</organism>
<dbReference type="Gene3D" id="1.10.10.60">
    <property type="entry name" value="Homeodomain-like"/>
    <property type="match status" value="2"/>
</dbReference>
<dbReference type="PANTHER" id="PTHR43280:SF27">
    <property type="entry name" value="TRANSCRIPTIONAL REGULATOR MTLR"/>
    <property type="match status" value="1"/>
</dbReference>
<keyword evidence="1" id="KW-0805">Transcription regulation</keyword>
<dbReference type="InterPro" id="IPR018060">
    <property type="entry name" value="HTH_AraC"/>
</dbReference>
<keyword evidence="2" id="KW-0238">DNA-binding</keyword>
<gene>
    <name evidence="5" type="ORF">VIBNISOn1_1720042</name>
</gene>
<evidence type="ECO:0000313" key="6">
    <source>
        <dbReference type="Proteomes" id="UP000018211"/>
    </source>
</evidence>